<dbReference type="RefSeq" id="WP_045285543.1">
    <property type="nucleotide sequence ID" value="NZ_JABUMZ010000047.1"/>
</dbReference>
<keyword evidence="5" id="KW-1185">Reference proteome</keyword>
<dbReference type="PANTHER" id="PTHR11102:SF160">
    <property type="entry name" value="ERAD-ASSOCIATED E3 UBIQUITIN-PROTEIN LIGASE COMPONENT HRD3"/>
    <property type="match status" value="1"/>
</dbReference>
<evidence type="ECO:0000313" key="4">
    <source>
        <dbReference type="Proteomes" id="UP000033352"/>
    </source>
</evidence>
<dbReference type="PATRIC" id="fig|1619248.3.peg.1226"/>
<organism evidence="2 4">
    <name type="scientific">Enterobacter sichuanensis</name>
    <dbReference type="NCBI Taxonomy" id="2071710"/>
    <lineage>
        <taxon>Bacteria</taxon>
        <taxon>Pseudomonadati</taxon>
        <taxon>Pseudomonadota</taxon>
        <taxon>Gammaproteobacteria</taxon>
        <taxon>Enterobacterales</taxon>
        <taxon>Enterobacteriaceae</taxon>
        <taxon>Enterobacter</taxon>
        <taxon>Enterobacter cloacae complex</taxon>
    </lineage>
</organism>
<dbReference type="SMART" id="SM00671">
    <property type="entry name" value="SEL1"/>
    <property type="match status" value="3"/>
</dbReference>
<gene>
    <name evidence="3" type="ORF">KQV47_16460</name>
    <name evidence="2" type="ORF">SS37_10735</name>
</gene>
<dbReference type="InterPro" id="IPR011990">
    <property type="entry name" value="TPR-like_helical_dom_sf"/>
</dbReference>
<evidence type="ECO:0000256" key="1">
    <source>
        <dbReference type="SAM" id="SignalP"/>
    </source>
</evidence>
<evidence type="ECO:0000313" key="2">
    <source>
        <dbReference type="EMBL" id="KJN27264.1"/>
    </source>
</evidence>
<evidence type="ECO:0000313" key="5">
    <source>
        <dbReference type="Proteomes" id="UP000787201"/>
    </source>
</evidence>
<protein>
    <submittedName>
        <fullName evidence="2 3">Sel1 repeat</fullName>
    </submittedName>
</protein>
<dbReference type="EMBL" id="JAHLTI010000014">
    <property type="protein sequence ID" value="MBU5925769.1"/>
    <property type="molecule type" value="Genomic_DNA"/>
</dbReference>
<dbReference type="InterPro" id="IPR050767">
    <property type="entry name" value="Sel1_AlgK"/>
</dbReference>
<dbReference type="SUPFAM" id="SSF81901">
    <property type="entry name" value="HCP-like"/>
    <property type="match status" value="2"/>
</dbReference>
<feature type="chain" id="PRO_5002448987" evidence="1">
    <location>
        <begin position="18"/>
        <end position="224"/>
    </location>
</feature>
<evidence type="ECO:0000313" key="3">
    <source>
        <dbReference type="EMBL" id="MBU5925769.1"/>
    </source>
</evidence>
<dbReference type="Pfam" id="PF08238">
    <property type="entry name" value="Sel1"/>
    <property type="match status" value="4"/>
</dbReference>
<proteinExistence type="predicted"/>
<reference evidence="2 4" key="1">
    <citation type="submission" date="2015-03" db="EMBL/GenBank/DDBJ databases">
        <authorList>
            <person name="McCorrison J."/>
            <person name="Sanka R."/>
            <person name="Adams M."/>
            <person name="Brinkac L."/>
            <person name="Nierman W."/>
            <person name="Sutton G."/>
            <person name="Nelson K."/>
            <person name="Kiedrowski L."/>
            <person name="Guerrero D."/>
            <person name="Bonomo R."/>
        </authorList>
    </citation>
    <scope>NUCLEOTIDE SEQUENCE [LARGE SCALE GENOMIC DNA]</scope>
    <source>
        <strain evidence="2 4">35699</strain>
    </source>
</reference>
<dbReference type="OrthoDB" id="6621898at2"/>
<dbReference type="Gene3D" id="1.25.40.10">
    <property type="entry name" value="Tetratricopeptide repeat domain"/>
    <property type="match status" value="1"/>
</dbReference>
<comment type="caution">
    <text evidence="2">The sequence shown here is derived from an EMBL/GenBank/DDBJ whole genome shotgun (WGS) entry which is preliminary data.</text>
</comment>
<keyword evidence="1" id="KW-0732">Signal</keyword>
<sequence>MKPIFLLLVFLTSFARADEIGSQYQKQAEAGDARAQYYLADTYFSSGDSKQAALWAEKAAKGGDVDAMGLLSQILFTQGNYAQAKALAQQANIAGSKRGAIMLARILVNTQAGKTDYPQAIKLLQTATEDIDNDSAVDAQLLLGLIYANGVEVAQDDVQAASWFKRSSALSRTGYAEYWAGMLFRQGEKGFITPNKQKALYWLNLSCTEGFDTGCEEFDALSGE</sequence>
<dbReference type="Gene3D" id="1.25.40.740">
    <property type="match status" value="1"/>
</dbReference>
<dbReference type="Proteomes" id="UP000033352">
    <property type="component" value="Unassembled WGS sequence"/>
</dbReference>
<dbReference type="EMBL" id="JZYX01000019">
    <property type="protein sequence ID" value="KJN27264.1"/>
    <property type="molecule type" value="Genomic_DNA"/>
</dbReference>
<dbReference type="AlphaFoldDB" id="A0A0F1B1T2"/>
<dbReference type="Proteomes" id="UP000787201">
    <property type="component" value="Unassembled WGS sequence"/>
</dbReference>
<reference evidence="3 5" key="2">
    <citation type="submission" date="2021-06" db="EMBL/GenBank/DDBJ databases">
        <authorList>
            <person name="Stanton E."/>
        </authorList>
    </citation>
    <scope>NUCLEOTIDE SEQUENCE [LARGE SCALE GENOMIC DNA]</scope>
    <source>
        <strain evidence="3 5">2021EL-00146</strain>
    </source>
</reference>
<dbReference type="PANTHER" id="PTHR11102">
    <property type="entry name" value="SEL-1-LIKE PROTEIN"/>
    <property type="match status" value="1"/>
</dbReference>
<name>A0A0F1B1T2_9ENTR</name>
<dbReference type="InterPro" id="IPR006597">
    <property type="entry name" value="Sel1-like"/>
</dbReference>
<feature type="signal peptide" evidence="1">
    <location>
        <begin position="1"/>
        <end position="17"/>
    </location>
</feature>
<accession>A0A0F1B1T2</accession>